<reference evidence="2" key="1">
    <citation type="submission" date="2016-12" db="EMBL/GenBank/DDBJ databases">
        <authorList>
            <person name="Jung M.Y."/>
            <person name="Lee S.H."/>
        </authorList>
    </citation>
    <scope>NUCLEOTIDE SEQUENCE [LARGE SCALE GENOMIC DNA]</scope>
    <source>
        <strain evidence="2">WiKim39</strain>
    </source>
</reference>
<dbReference type="OrthoDB" id="2412875at2"/>
<dbReference type="RefSeq" id="WP_076614313.1">
    <property type="nucleotide sequence ID" value="NZ_CP019323.1"/>
</dbReference>
<keyword evidence="2" id="KW-1185">Reference proteome</keyword>
<proteinExistence type="predicted"/>
<dbReference type="AlphaFoldDB" id="A0A1P8Q1Z9"/>
<name>A0A1P8Q1Z9_9LACO</name>
<sequence length="84" mass="9964">MSERTQIDSEKFALNFASSNYEKGLNKKELIKESKDYLISYLTAYYLAQDFNNAEKKSFDNDGIKFQDLSFEELKNRVRDLNKY</sequence>
<dbReference type="Proteomes" id="UP000187499">
    <property type="component" value="Chromosome"/>
</dbReference>
<dbReference type="STRING" id="1847728.BTM29_04225"/>
<gene>
    <name evidence="1" type="ORF">BTM29_04225</name>
</gene>
<evidence type="ECO:0000313" key="2">
    <source>
        <dbReference type="Proteomes" id="UP000187499"/>
    </source>
</evidence>
<protein>
    <submittedName>
        <fullName evidence="1">Uncharacterized protein</fullName>
    </submittedName>
</protein>
<dbReference type="EMBL" id="CP019323">
    <property type="protein sequence ID" value="APX71809.1"/>
    <property type="molecule type" value="Genomic_DNA"/>
</dbReference>
<dbReference type="KEGG" id="lalw:BTM29_04225"/>
<accession>A0A1P8Q1Z9</accession>
<evidence type="ECO:0000313" key="1">
    <source>
        <dbReference type="EMBL" id="APX71809.1"/>
    </source>
</evidence>
<organism evidence="1 2">
    <name type="scientific">Companilactobacillus allii</name>
    <dbReference type="NCBI Taxonomy" id="1847728"/>
    <lineage>
        <taxon>Bacteria</taxon>
        <taxon>Bacillati</taxon>
        <taxon>Bacillota</taxon>
        <taxon>Bacilli</taxon>
        <taxon>Lactobacillales</taxon>
        <taxon>Lactobacillaceae</taxon>
        <taxon>Companilactobacillus</taxon>
    </lineage>
</organism>